<dbReference type="Proteomes" id="UP001164250">
    <property type="component" value="Chromosome 3"/>
</dbReference>
<accession>A0ACC1BUX1</accession>
<evidence type="ECO:0000313" key="1">
    <source>
        <dbReference type="EMBL" id="KAJ0102887.1"/>
    </source>
</evidence>
<protein>
    <submittedName>
        <fullName evidence="1">Uncharacterized protein</fullName>
    </submittedName>
</protein>
<evidence type="ECO:0000313" key="2">
    <source>
        <dbReference type="Proteomes" id="UP001164250"/>
    </source>
</evidence>
<dbReference type="EMBL" id="CM047899">
    <property type="protein sequence ID" value="KAJ0102887.1"/>
    <property type="molecule type" value="Genomic_DNA"/>
</dbReference>
<name>A0ACC1BUX1_9ROSI</name>
<gene>
    <name evidence="1" type="ORF">Patl1_03749</name>
</gene>
<organism evidence="1 2">
    <name type="scientific">Pistacia atlantica</name>
    <dbReference type="NCBI Taxonomy" id="434234"/>
    <lineage>
        <taxon>Eukaryota</taxon>
        <taxon>Viridiplantae</taxon>
        <taxon>Streptophyta</taxon>
        <taxon>Embryophyta</taxon>
        <taxon>Tracheophyta</taxon>
        <taxon>Spermatophyta</taxon>
        <taxon>Magnoliopsida</taxon>
        <taxon>eudicotyledons</taxon>
        <taxon>Gunneridae</taxon>
        <taxon>Pentapetalae</taxon>
        <taxon>rosids</taxon>
        <taxon>malvids</taxon>
        <taxon>Sapindales</taxon>
        <taxon>Anacardiaceae</taxon>
        <taxon>Pistacia</taxon>
    </lineage>
</organism>
<comment type="caution">
    <text evidence="1">The sequence shown here is derived from an EMBL/GenBank/DDBJ whole genome shotgun (WGS) entry which is preliminary data.</text>
</comment>
<sequence>MGDCNTIPQPADDTILAALSSCIGYLSRQLNYKRELKTNLDALRTELEILNDARNDVLRRVKNEEQRPQRERLRKVEGWLTRVEKAVSNVDKLITDSSEEVERLCLGGFCYKNYKFASIRFGKRVAGNRKVVRDLMEEVRQFKKVADQRLDDPVDDQIPSQPTVGLESTFDEVWRCYEDDEVKIIGLYGKGGVGKTALLNQIYNKIRQTSADIILIWISATNKNLENIQDEIGEILRLNDESWKDKSSMAKARDIQRILNTKKFVLLLDDIWEWVDLTEAGIRLSETNAASKVFFTTRLLIKVCGRMKPHMIPVKCLEHDFALKLFRSTVGCWALDSHPEIPALAETMVKECEGLPLAIIQVAKSMTHKKTPEEWDYAIHTFRRMGHEFSALDKGYFIMGILIHGGLLEEEEDDERVKLPSVIRDLALWITRNDEGKENFYANTGARLTEAPEPGEWEGLRKVSLMGNQIRSLPDTPSSHCLETLFLNDNNLEVINSSFFQFMPRLTVLNLSNNPSLTKLPPEISKLVSLQHLDLSRTGVKELPEELKALSILKYLNLGNTSQLQTIPQQLLSKFSKLETLRMLKCGALDEDGELLIEELLRLGRLNSLDISLKGSPALGRLLSSRSLVSCMESLSLQNLIHTRSIQVFSADLKNLERLHISDCGYLEELQINCEDGGKDEICDFRNLREVKIMSCPNLKHVTWLILAKSLRRIVISDCSDMEDLISVGRLGEFPERVRGSIPFQKLESIVLRGLQNLQRINQTALPFPTLKEIEVIDCLQLKRLPLKSECAKKGGIVIKGEQQWWDRLQWEYPTIRASYEPYFKPWW</sequence>
<reference evidence="2" key="1">
    <citation type="journal article" date="2023" name="G3 (Bethesda)">
        <title>Genome assembly and association tests identify interacting loci associated with vigor, precocity, and sex in interspecific pistachio rootstocks.</title>
        <authorList>
            <person name="Palmer W."/>
            <person name="Jacygrad E."/>
            <person name="Sagayaradj S."/>
            <person name="Cavanaugh K."/>
            <person name="Han R."/>
            <person name="Bertier L."/>
            <person name="Beede B."/>
            <person name="Kafkas S."/>
            <person name="Golino D."/>
            <person name="Preece J."/>
            <person name="Michelmore R."/>
        </authorList>
    </citation>
    <scope>NUCLEOTIDE SEQUENCE [LARGE SCALE GENOMIC DNA]</scope>
</reference>
<proteinExistence type="predicted"/>
<keyword evidence="2" id="KW-1185">Reference proteome</keyword>